<accession>A0A0S4IMP8</accession>
<evidence type="ECO:0000256" key="1">
    <source>
        <dbReference type="SAM" id="Phobius"/>
    </source>
</evidence>
<feature type="transmembrane region" description="Helical" evidence="1">
    <location>
        <begin position="68"/>
        <end position="95"/>
    </location>
</feature>
<keyword evidence="1" id="KW-0812">Transmembrane</keyword>
<dbReference type="EMBL" id="CYKH01000157">
    <property type="protein sequence ID" value="CUE73824.1"/>
    <property type="molecule type" value="Genomic_DNA"/>
</dbReference>
<dbReference type="VEuPathDB" id="TriTrypDB:BSAL_55440"/>
<evidence type="ECO:0008006" key="4">
    <source>
        <dbReference type="Google" id="ProtNLM"/>
    </source>
</evidence>
<sequence>MKTKERASAHPPIQKDLILRIGCESLPFFFVILPQRVYFFRIVVRLKPLDVFPFFPPPPLRLLYNTPLSSWCLFLFIFLLFLFLFSPILCFIPAVTLPSQ</sequence>
<keyword evidence="3" id="KW-1185">Reference proteome</keyword>
<protein>
    <recommendedName>
        <fullName evidence="4">Transmembrane protein</fullName>
    </recommendedName>
</protein>
<evidence type="ECO:0000313" key="2">
    <source>
        <dbReference type="EMBL" id="CUE73824.1"/>
    </source>
</evidence>
<gene>
    <name evidence="2" type="ORF">BSAL_55440</name>
</gene>
<keyword evidence="1" id="KW-0472">Membrane</keyword>
<name>A0A0S4IMP8_BODSA</name>
<evidence type="ECO:0000313" key="3">
    <source>
        <dbReference type="Proteomes" id="UP000051952"/>
    </source>
</evidence>
<keyword evidence="1" id="KW-1133">Transmembrane helix</keyword>
<proteinExistence type="predicted"/>
<dbReference type="Proteomes" id="UP000051952">
    <property type="component" value="Unassembled WGS sequence"/>
</dbReference>
<dbReference type="AlphaFoldDB" id="A0A0S4IMP8"/>
<reference evidence="3" key="1">
    <citation type="submission" date="2015-09" db="EMBL/GenBank/DDBJ databases">
        <authorList>
            <consortium name="Pathogen Informatics"/>
        </authorList>
    </citation>
    <scope>NUCLEOTIDE SEQUENCE [LARGE SCALE GENOMIC DNA]</scope>
    <source>
        <strain evidence="3">Lake Konstanz</strain>
    </source>
</reference>
<organism evidence="2 3">
    <name type="scientific">Bodo saltans</name>
    <name type="common">Flagellated protozoan</name>
    <dbReference type="NCBI Taxonomy" id="75058"/>
    <lineage>
        <taxon>Eukaryota</taxon>
        <taxon>Discoba</taxon>
        <taxon>Euglenozoa</taxon>
        <taxon>Kinetoplastea</taxon>
        <taxon>Metakinetoplastina</taxon>
        <taxon>Eubodonida</taxon>
        <taxon>Bodonidae</taxon>
        <taxon>Bodo</taxon>
    </lineage>
</organism>